<evidence type="ECO:0000313" key="2">
    <source>
        <dbReference type="Proteomes" id="UP000829925"/>
    </source>
</evidence>
<accession>A0A8T9T1U3</accession>
<dbReference type="InterPro" id="IPR013423">
    <property type="entry name" value="CHP02594"/>
</dbReference>
<dbReference type="AlphaFoldDB" id="A0A8T9T1U3"/>
<evidence type="ECO:0000313" key="1">
    <source>
        <dbReference type="EMBL" id="UOR07144.1"/>
    </source>
</evidence>
<reference evidence="1 2" key="1">
    <citation type="submission" date="2022-04" db="EMBL/GenBank/DDBJ databases">
        <title>Hymenobacter sp. isolated from the air.</title>
        <authorList>
            <person name="Won M."/>
            <person name="Lee C.-M."/>
            <person name="Woen H.-Y."/>
            <person name="Kwon S.-W."/>
        </authorList>
    </citation>
    <scope>NUCLEOTIDE SEQUENCE [LARGE SCALE GENOMIC DNA]</scope>
    <source>
        <strain evidence="2">5413 J-13</strain>
    </source>
</reference>
<dbReference type="KEGG" id="haei:MUN82_08610"/>
<organism evidence="1 2">
    <name type="scientific">Hymenobacter aerilatus</name>
    <dbReference type="NCBI Taxonomy" id="2932251"/>
    <lineage>
        <taxon>Bacteria</taxon>
        <taxon>Pseudomonadati</taxon>
        <taxon>Bacteroidota</taxon>
        <taxon>Cytophagia</taxon>
        <taxon>Cytophagales</taxon>
        <taxon>Hymenobacteraceae</taxon>
        <taxon>Hymenobacter</taxon>
    </lineage>
</organism>
<keyword evidence="2" id="KW-1185">Reference proteome</keyword>
<dbReference type="NCBIfam" id="TIGR02594">
    <property type="entry name" value="TIGR02594 family protein"/>
    <property type="match status" value="1"/>
</dbReference>
<dbReference type="Proteomes" id="UP000829925">
    <property type="component" value="Chromosome"/>
</dbReference>
<dbReference type="RefSeq" id="WP_245096673.1">
    <property type="nucleotide sequence ID" value="NZ_CP095053.1"/>
</dbReference>
<proteinExistence type="predicted"/>
<sequence>MITLPNRYSYLLRENAPKVLVEALKLFGTREIVGPLHSLEILKWAKELGMQREYTADEIPWCGLFVGVVVERADYNLVPILLRAKQWLKWGNPVPEPMLGDVVVFTRVGGGHVGFYVGEDATHLHILGGNQNNSVSIARFPKSAAVGYRRSPWRIGQPANVRKIHLSSTGILNPSVV</sequence>
<dbReference type="EMBL" id="CP095053">
    <property type="protein sequence ID" value="UOR07144.1"/>
    <property type="molecule type" value="Genomic_DNA"/>
</dbReference>
<protein>
    <submittedName>
        <fullName evidence="1">TIGR02594 family protein</fullName>
    </submittedName>
</protein>
<gene>
    <name evidence="1" type="ORF">MUN82_08610</name>
</gene>
<name>A0A8T9T1U3_9BACT</name>